<keyword evidence="2" id="KW-1185">Reference proteome</keyword>
<dbReference type="OrthoDB" id="10266508at2759"/>
<evidence type="ECO:0000313" key="1">
    <source>
        <dbReference type="EMBL" id="KIL63593.1"/>
    </source>
</evidence>
<dbReference type="AlphaFoldDB" id="A0A0C2X4H0"/>
<sequence>MEATKLIRSYEKQHALPRTPIIALTVHTITVIDDHLQAGMDDHIKPLSRTCRA</sequence>
<dbReference type="Gene3D" id="3.40.50.2300">
    <property type="match status" value="1"/>
</dbReference>
<reference evidence="1 2" key="1">
    <citation type="submission" date="2014-04" db="EMBL/GenBank/DDBJ databases">
        <title>Evolutionary Origins and Diversification of the Mycorrhizal Mutualists.</title>
        <authorList>
            <consortium name="DOE Joint Genome Institute"/>
            <consortium name="Mycorrhizal Genomics Consortium"/>
            <person name="Kohler A."/>
            <person name="Kuo A."/>
            <person name="Nagy L.G."/>
            <person name="Floudas D."/>
            <person name="Copeland A."/>
            <person name="Barry K.W."/>
            <person name="Cichocki N."/>
            <person name="Veneault-Fourrey C."/>
            <person name="LaButti K."/>
            <person name="Lindquist E.A."/>
            <person name="Lipzen A."/>
            <person name="Lundell T."/>
            <person name="Morin E."/>
            <person name="Murat C."/>
            <person name="Riley R."/>
            <person name="Ohm R."/>
            <person name="Sun H."/>
            <person name="Tunlid A."/>
            <person name="Henrissat B."/>
            <person name="Grigoriev I.V."/>
            <person name="Hibbett D.S."/>
            <person name="Martin F."/>
        </authorList>
    </citation>
    <scope>NUCLEOTIDE SEQUENCE [LARGE SCALE GENOMIC DNA]</scope>
    <source>
        <strain evidence="1 2">Koide BX008</strain>
    </source>
</reference>
<dbReference type="SUPFAM" id="SSF52172">
    <property type="entry name" value="CheY-like"/>
    <property type="match status" value="1"/>
</dbReference>
<dbReference type="Proteomes" id="UP000054549">
    <property type="component" value="Unassembled WGS sequence"/>
</dbReference>
<dbReference type="InterPro" id="IPR011006">
    <property type="entry name" value="CheY-like_superfamily"/>
</dbReference>
<dbReference type="EMBL" id="KN818257">
    <property type="protein sequence ID" value="KIL63593.1"/>
    <property type="molecule type" value="Genomic_DNA"/>
</dbReference>
<dbReference type="InParanoid" id="A0A0C2X4H0"/>
<gene>
    <name evidence="1" type="ORF">M378DRAFT_659752</name>
</gene>
<accession>A0A0C2X4H0</accession>
<organism evidence="1 2">
    <name type="scientific">Amanita muscaria (strain Koide BX008)</name>
    <dbReference type="NCBI Taxonomy" id="946122"/>
    <lineage>
        <taxon>Eukaryota</taxon>
        <taxon>Fungi</taxon>
        <taxon>Dikarya</taxon>
        <taxon>Basidiomycota</taxon>
        <taxon>Agaricomycotina</taxon>
        <taxon>Agaricomycetes</taxon>
        <taxon>Agaricomycetidae</taxon>
        <taxon>Agaricales</taxon>
        <taxon>Pluteineae</taxon>
        <taxon>Amanitaceae</taxon>
        <taxon>Amanita</taxon>
    </lineage>
</organism>
<proteinExistence type="predicted"/>
<name>A0A0C2X4H0_AMAMK</name>
<evidence type="ECO:0000313" key="2">
    <source>
        <dbReference type="Proteomes" id="UP000054549"/>
    </source>
</evidence>
<protein>
    <submittedName>
        <fullName evidence="1">Uncharacterized protein</fullName>
    </submittedName>
</protein>
<dbReference type="HOGENOM" id="CLU_000445_112_3_1"/>